<dbReference type="EMBL" id="HBFX01014161">
    <property type="protein sequence ID" value="CAD8953979.1"/>
    <property type="molecule type" value="Transcribed_RNA"/>
</dbReference>
<evidence type="ECO:0000313" key="3">
    <source>
        <dbReference type="EMBL" id="CAD8953978.1"/>
    </source>
</evidence>
<sequence length="106" mass="11530">MEPVGFLPRVPKSPNRGDRDDMSDTGPNDDPVSLGLVKVKQCGLCAMEFEEHNLPGVVSFQAIANLRNKWGAGLPSSAAKLRSASARYSSVKLCAFCYQFFYDAAD</sequence>
<feature type="region of interest" description="Disordered" evidence="1">
    <location>
        <begin position="1"/>
        <end position="32"/>
    </location>
</feature>
<gene>
    <name evidence="2" type="ORF">HAND00432_LOCUS8513</name>
    <name evidence="3" type="ORF">HAND00432_LOCUS8515</name>
    <name evidence="4" type="ORF">HAND00432_LOCUS8516</name>
</gene>
<dbReference type="AlphaFoldDB" id="A0A6U4NSQ8"/>
<reference evidence="3" key="1">
    <citation type="submission" date="2021-01" db="EMBL/GenBank/DDBJ databases">
        <authorList>
            <person name="Corre E."/>
            <person name="Pelletier E."/>
            <person name="Niang G."/>
            <person name="Scheremetjew M."/>
            <person name="Finn R."/>
            <person name="Kale V."/>
            <person name="Holt S."/>
            <person name="Cochrane G."/>
            <person name="Meng A."/>
            <person name="Brown T."/>
            <person name="Cohen L."/>
        </authorList>
    </citation>
    <scope>NUCLEOTIDE SEQUENCE</scope>
    <source>
        <strain evidence="3">CCMP644</strain>
    </source>
</reference>
<evidence type="ECO:0000256" key="1">
    <source>
        <dbReference type="SAM" id="MobiDB-lite"/>
    </source>
</evidence>
<name>A0A6U4NSQ8_HEMAN</name>
<evidence type="ECO:0000313" key="2">
    <source>
        <dbReference type="EMBL" id="CAD8953976.1"/>
    </source>
</evidence>
<accession>A0A6U4NSQ8</accession>
<protein>
    <submittedName>
        <fullName evidence="3">Uncharacterized protein</fullName>
    </submittedName>
</protein>
<dbReference type="EMBL" id="HBFX01014160">
    <property type="protein sequence ID" value="CAD8953978.1"/>
    <property type="molecule type" value="Transcribed_RNA"/>
</dbReference>
<organism evidence="3">
    <name type="scientific">Hemiselmis andersenii</name>
    <name type="common">Cryptophyte alga</name>
    <dbReference type="NCBI Taxonomy" id="464988"/>
    <lineage>
        <taxon>Eukaryota</taxon>
        <taxon>Cryptophyceae</taxon>
        <taxon>Cryptomonadales</taxon>
        <taxon>Hemiselmidaceae</taxon>
        <taxon>Hemiselmis</taxon>
    </lineage>
</organism>
<evidence type="ECO:0000313" key="4">
    <source>
        <dbReference type="EMBL" id="CAD8953979.1"/>
    </source>
</evidence>
<dbReference type="EMBL" id="HBFX01014158">
    <property type="protein sequence ID" value="CAD8953976.1"/>
    <property type="molecule type" value="Transcribed_RNA"/>
</dbReference>
<proteinExistence type="predicted"/>